<evidence type="ECO:0000256" key="1">
    <source>
        <dbReference type="SAM" id="MobiDB-lite"/>
    </source>
</evidence>
<dbReference type="InterPro" id="IPR032710">
    <property type="entry name" value="NTF2-like_dom_sf"/>
</dbReference>
<dbReference type="Gene3D" id="3.10.450.50">
    <property type="match status" value="1"/>
</dbReference>
<evidence type="ECO:0000259" key="3">
    <source>
        <dbReference type="Pfam" id="PF13577"/>
    </source>
</evidence>
<evidence type="ECO:0000313" key="4">
    <source>
        <dbReference type="EMBL" id="RKN35818.1"/>
    </source>
</evidence>
<feature type="compositionally biased region" description="Low complexity" evidence="1">
    <location>
        <begin position="141"/>
        <end position="158"/>
    </location>
</feature>
<dbReference type="InterPro" id="IPR003741">
    <property type="entry name" value="LUD_dom"/>
</dbReference>
<dbReference type="RefSeq" id="WP_120685135.1">
    <property type="nucleotide sequence ID" value="NZ_RBAL01000036.1"/>
</dbReference>
<comment type="caution">
    <text evidence="4">The sequence shown here is derived from an EMBL/GenBank/DDBJ whole genome shotgun (WGS) entry which is preliminary data.</text>
</comment>
<evidence type="ECO:0000313" key="5">
    <source>
        <dbReference type="Proteomes" id="UP000272474"/>
    </source>
</evidence>
<feature type="domain" description="SnoaL-like" evidence="3">
    <location>
        <begin position="6"/>
        <end position="127"/>
    </location>
</feature>
<accession>A0A3A9YF49</accession>
<dbReference type="InterPro" id="IPR024185">
    <property type="entry name" value="FTHF_cligase-like_sf"/>
</dbReference>
<dbReference type="AlphaFoldDB" id="A0A3A9YF49"/>
<keyword evidence="5" id="KW-1185">Reference proteome</keyword>
<dbReference type="InterPro" id="IPR037171">
    <property type="entry name" value="NagB/RpiA_transferase-like"/>
</dbReference>
<dbReference type="Proteomes" id="UP000272474">
    <property type="component" value="Unassembled WGS sequence"/>
</dbReference>
<feature type="domain" description="LUD" evidence="2">
    <location>
        <begin position="193"/>
        <end position="348"/>
    </location>
</feature>
<dbReference type="OrthoDB" id="4941530at2"/>
<organism evidence="4 5">
    <name type="scientific">Streptomyces hoynatensis</name>
    <dbReference type="NCBI Taxonomy" id="1141874"/>
    <lineage>
        <taxon>Bacteria</taxon>
        <taxon>Bacillati</taxon>
        <taxon>Actinomycetota</taxon>
        <taxon>Actinomycetes</taxon>
        <taxon>Kitasatosporales</taxon>
        <taxon>Streptomycetaceae</taxon>
        <taxon>Streptomyces</taxon>
    </lineage>
</organism>
<dbReference type="Gene3D" id="3.40.50.10420">
    <property type="entry name" value="NagB/RpiA/CoA transferase-like"/>
    <property type="match status" value="1"/>
</dbReference>
<dbReference type="SUPFAM" id="SSF54427">
    <property type="entry name" value="NTF2-like"/>
    <property type="match status" value="1"/>
</dbReference>
<dbReference type="PANTHER" id="PTHR36179">
    <property type="entry name" value="LUD_DOM DOMAIN-CONTAINING PROTEIN"/>
    <property type="match status" value="1"/>
</dbReference>
<reference evidence="4 5" key="1">
    <citation type="journal article" date="2014" name="Int. J. Syst. Evol. Microbiol.">
        <title>Streptomyces hoynatensis sp. nov., isolated from deep marine sediment.</title>
        <authorList>
            <person name="Veyisoglu A."/>
            <person name="Sahin N."/>
        </authorList>
    </citation>
    <scope>NUCLEOTIDE SEQUENCE [LARGE SCALE GENOMIC DNA]</scope>
    <source>
        <strain evidence="4 5">KCTC 29097</strain>
    </source>
</reference>
<proteinExistence type="predicted"/>
<dbReference type="Pfam" id="PF13577">
    <property type="entry name" value="SnoaL_4"/>
    <property type="match status" value="1"/>
</dbReference>
<evidence type="ECO:0000259" key="2">
    <source>
        <dbReference type="Pfam" id="PF02589"/>
    </source>
</evidence>
<feature type="region of interest" description="Disordered" evidence="1">
    <location>
        <begin position="140"/>
        <end position="177"/>
    </location>
</feature>
<dbReference type="PANTHER" id="PTHR36179:SF2">
    <property type="entry name" value="LUD DOMAIN-CONTAINING PROTEIN"/>
    <property type="match status" value="1"/>
</dbReference>
<dbReference type="EMBL" id="RBAL01000036">
    <property type="protein sequence ID" value="RKN35818.1"/>
    <property type="molecule type" value="Genomic_DNA"/>
</dbReference>
<sequence>MNDLRKIADRVEIEALRGEFTDAAMMRDRARLAALFTADGVLRMPNVPVEFIGREEIQAGGERLQSQWDFFVQNSHPGTIRIDGDTATGRTYVQEVARLLDGRSGLNFAIYHDTYRRTPEGWRFAERVYEVRYLDTSPLKGSAPGPGAQAPGDQAPGAGEAGEAGRVPGPGTDGAPAAQAAEDFAAPASAERLERAIAALRANGFTAELLDDAAAARARVRDLIPEGASVFTGASETLRLSGIAEDIETGDRYQALRPRVLRMDRATEFDRIRRLVATPDVFVASVAAVTETGSLVIASGSGSQLPASAGGAGRAIWVVGAQKVVPDLGAALRRVEEHALPLESVRAQAAYGQPSAVNRLLVLNAEPQPGRGTVLLLREAVGF</sequence>
<gene>
    <name evidence="4" type="ORF">D7294_30895</name>
</gene>
<dbReference type="InterPro" id="IPR037401">
    <property type="entry name" value="SnoaL-like"/>
</dbReference>
<dbReference type="Pfam" id="PF02589">
    <property type="entry name" value="LUD_dom"/>
    <property type="match status" value="1"/>
</dbReference>
<dbReference type="SUPFAM" id="SSF100950">
    <property type="entry name" value="NagB/RpiA/CoA transferase-like"/>
    <property type="match status" value="1"/>
</dbReference>
<protein>
    <submittedName>
        <fullName evidence="4">DUF4440 domain-containing protein</fullName>
    </submittedName>
</protein>
<feature type="compositionally biased region" description="Low complexity" evidence="1">
    <location>
        <begin position="164"/>
        <end position="177"/>
    </location>
</feature>
<name>A0A3A9YF49_9ACTN</name>